<dbReference type="OrthoDB" id="3799293at2759"/>
<dbReference type="EMBL" id="ML977335">
    <property type="protein sequence ID" value="KAF2111146.1"/>
    <property type="molecule type" value="Genomic_DNA"/>
</dbReference>
<dbReference type="AlphaFoldDB" id="A0A6A5YW11"/>
<evidence type="ECO:0000313" key="1">
    <source>
        <dbReference type="EMBL" id="KAF2111146.1"/>
    </source>
</evidence>
<organism evidence="1 2">
    <name type="scientific">Lophiotrema nucula</name>
    <dbReference type="NCBI Taxonomy" id="690887"/>
    <lineage>
        <taxon>Eukaryota</taxon>
        <taxon>Fungi</taxon>
        <taxon>Dikarya</taxon>
        <taxon>Ascomycota</taxon>
        <taxon>Pezizomycotina</taxon>
        <taxon>Dothideomycetes</taxon>
        <taxon>Pleosporomycetidae</taxon>
        <taxon>Pleosporales</taxon>
        <taxon>Lophiotremataceae</taxon>
        <taxon>Lophiotrema</taxon>
    </lineage>
</organism>
<gene>
    <name evidence="1" type="ORF">BDV96DRAFT_666359</name>
</gene>
<proteinExistence type="predicted"/>
<name>A0A6A5YW11_9PLEO</name>
<sequence>MDSIIERTEEIYLQEWSHSVYSNFAMLRHVLDHLHSESPSPWIELFMANEKQITHSKKTDTMTDWEKASHMMKQKKSLFKVYTALPSNITIPEKLWKHGNGLCTSFAIAVNEIAGTEAKYIDYKRQHRAAHRTLDNDAVLVIDSGALKAFEIADGETASKWENIGKGQVTWAQAKKYQYCDREAAMMACFAQLWSKATIGITFYREMINGKAEFGRMIQFSPRHKSYKLLDKGMDNLYNMQYVVFGDGNSTETPACYLRFLQYAMTGFEAADRFAVAEMVDVFATATELWGPPRFSKMHHVSQIHDWPTPAYL</sequence>
<protein>
    <submittedName>
        <fullName evidence="1">Uncharacterized protein</fullName>
    </submittedName>
</protein>
<reference evidence="1" key="1">
    <citation type="journal article" date="2020" name="Stud. Mycol.">
        <title>101 Dothideomycetes genomes: a test case for predicting lifestyles and emergence of pathogens.</title>
        <authorList>
            <person name="Haridas S."/>
            <person name="Albert R."/>
            <person name="Binder M."/>
            <person name="Bloem J."/>
            <person name="Labutti K."/>
            <person name="Salamov A."/>
            <person name="Andreopoulos B."/>
            <person name="Baker S."/>
            <person name="Barry K."/>
            <person name="Bills G."/>
            <person name="Bluhm B."/>
            <person name="Cannon C."/>
            <person name="Castanera R."/>
            <person name="Culley D."/>
            <person name="Daum C."/>
            <person name="Ezra D."/>
            <person name="Gonzalez J."/>
            <person name="Henrissat B."/>
            <person name="Kuo A."/>
            <person name="Liang C."/>
            <person name="Lipzen A."/>
            <person name="Lutzoni F."/>
            <person name="Magnuson J."/>
            <person name="Mondo S."/>
            <person name="Nolan M."/>
            <person name="Ohm R."/>
            <person name="Pangilinan J."/>
            <person name="Park H.-J."/>
            <person name="Ramirez L."/>
            <person name="Alfaro M."/>
            <person name="Sun H."/>
            <person name="Tritt A."/>
            <person name="Yoshinaga Y."/>
            <person name="Zwiers L.-H."/>
            <person name="Turgeon B."/>
            <person name="Goodwin S."/>
            <person name="Spatafora J."/>
            <person name="Crous P."/>
            <person name="Grigoriev I."/>
        </authorList>
    </citation>
    <scope>NUCLEOTIDE SEQUENCE</scope>
    <source>
        <strain evidence="1">CBS 627.86</strain>
    </source>
</reference>
<accession>A0A6A5YW11</accession>
<dbReference type="Proteomes" id="UP000799770">
    <property type="component" value="Unassembled WGS sequence"/>
</dbReference>
<keyword evidence="2" id="KW-1185">Reference proteome</keyword>
<evidence type="ECO:0000313" key="2">
    <source>
        <dbReference type="Proteomes" id="UP000799770"/>
    </source>
</evidence>